<dbReference type="InterPro" id="IPR053151">
    <property type="entry name" value="RNase_H-like"/>
</dbReference>
<protein>
    <recommendedName>
        <fullName evidence="1">RNase H type-1 domain-containing protein</fullName>
    </recommendedName>
</protein>
<name>A0AAE0CSB6_9ROSI</name>
<dbReference type="CDD" id="cd06222">
    <property type="entry name" value="RNase_H_like"/>
    <property type="match status" value="1"/>
</dbReference>
<dbReference type="Pfam" id="PF13456">
    <property type="entry name" value="RVT_3"/>
    <property type="match status" value="1"/>
</dbReference>
<dbReference type="PANTHER" id="PTHR47723">
    <property type="entry name" value="OS05G0353850 PROTEIN"/>
    <property type="match status" value="1"/>
</dbReference>
<comment type="caution">
    <text evidence="2">The sequence shown here is derived from an EMBL/GenBank/DDBJ whole genome shotgun (WGS) entry which is preliminary data.</text>
</comment>
<dbReference type="AlphaFoldDB" id="A0AAE0CSB6"/>
<dbReference type="InterPro" id="IPR002156">
    <property type="entry name" value="RNaseH_domain"/>
</dbReference>
<dbReference type="GO" id="GO:0003676">
    <property type="term" value="F:nucleic acid binding"/>
    <property type="evidence" value="ECO:0007669"/>
    <property type="project" value="InterPro"/>
</dbReference>
<evidence type="ECO:0000313" key="3">
    <source>
        <dbReference type="Proteomes" id="UP001280121"/>
    </source>
</evidence>
<keyword evidence="3" id="KW-1185">Reference proteome</keyword>
<dbReference type="GO" id="GO:0004523">
    <property type="term" value="F:RNA-DNA hybrid ribonuclease activity"/>
    <property type="evidence" value="ECO:0007669"/>
    <property type="project" value="InterPro"/>
</dbReference>
<evidence type="ECO:0000259" key="1">
    <source>
        <dbReference type="Pfam" id="PF13456"/>
    </source>
</evidence>
<dbReference type="Proteomes" id="UP001280121">
    <property type="component" value="Unassembled WGS sequence"/>
</dbReference>
<sequence>MVIPCGVQFAMDSRLVLFSLESDAQTIVNPVNNGVLSCSEVGLIIKDISLKLESLSNVSIAFVPRKSNMVAHCLAKLSLSLEADMLWLGDYPHCLKTLQFGLLLYQPRYGRIHAIAIPTKADANSKFKNLDFCQLPRCHGRSFYCSSKNL</sequence>
<gene>
    <name evidence="2" type="ORF">Ddye_007611</name>
</gene>
<dbReference type="InterPro" id="IPR044730">
    <property type="entry name" value="RNase_H-like_dom_plant"/>
</dbReference>
<evidence type="ECO:0000313" key="2">
    <source>
        <dbReference type="EMBL" id="KAK2661078.1"/>
    </source>
</evidence>
<feature type="domain" description="RNase H type-1" evidence="1">
    <location>
        <begin position="5"/>
        <end position="77"/>
    </location>
</feature>
<dbReference type="PANTHER" id="PTHR47723:SF21">
    <property type="entry name" value="POLYNUCLEOTIDYL TRANSFERASE, RIBONUCLEASE H-LIKE SUPERFAMILY PROTEIN"/>
    <property type="match status" value="1"/>
</dbReference>
<dbReference type="EMBL" id="JANJYI010000002">
    <property type="protein sequence ID" value="KAK2661078.1"/>
    <property type="molecule type" value="Genomic_DNA"/>
</dbReference>
<organism evidence="2 3">
    <name type="scientific">Dipteronia dyeriana</name>
    <dbReference type="NCBI Taxonomy" id="168575"/>
    <lineage>
        <taxon>Eukaryota</taxon>
        <taxon>Viridiplantae</taxon>
        <taxon>Streptophyta</taxon>
        <taxon>Embryophyta</taxon>
        <taxon>Tracheophyta</taxon>
        <taxon>Spermatophyta</taxon>
        <taxon>Magnoliopsida</taxon>
        <taxon>eudicotyledons</taxon>
        <taxon>Gunneridae</taxon>
        <taxon>Pentapetalae</taxon>
        <taxon>rosids</taxon>
        <taxon>malvids</taxon>
        <taxon>Sapindales</taxon>
        <taxon>Sapindaceae</taxon>
        <taxon>Hippocastanoideae</taxon>
        <taxon>Acereae</taxon>
        <taxon>Dipteronia</taxon>
    </lineage>
</organism>
<accession>A0AAE0CSB6</accession>
<reference evidence="2" key="1">
    <citation type="journal article" date="2023" name="Plant J.">
        <title>Genome sequences and population genomics provide insights into the demographic history, inbreeding, and mutation load of two 'living fossil' tree species of Dipteronia.</title>
        <authorList>
            <person name="Feng Y."/>
            <person name="Comes H.P."/>
            <person name="Chen J."/>
            <person name="Zhu S."/>
            <person name="Lu R."/>
            <person name="Zhang X."/>
            <person name="Li P."/>
            <person name="Qiu J."/>
            <person name="Olsen K.M."/>
            <person name="Qiu Y."/>
        </authorList>
    </citation>
    <scope>NUCLEOTIDE SEQUENCE</scope>
    <source>
        <strain evidence="2">KIB01</strain>
    </source>
</reference>
<proteinExistence type="predicted"/>